<dbReference type="Proteomes" id="UP001208935">
    <property type="component" value="Unassembled WGS sequence"/>
</dbReference>
<comment type="caution">
    <text evidence="1">The sequence shown here is derived from an EMBL/GenBank/DDBJ whole genome shotgun (WGS) entry which is preliminary data.</text>
</comment>
<name>A0ABT3KQX7_9BURK</name>
<gene>
    <name evidence="1" type="ORF">D5039_05960</name>
</gene>
<sequence length="788" mass="80637">MLSACPLSLPSWLPATRGGCVVGVLPGLSWGLTTRGAEAAAECWLLLVLAVAGPWGWSAAGLGLSGAALWMDSEPALPTGRAASLLAGFRVLFPPATGRASAGVVLLPPLEGGVAESRLLATLCTLMVWLPSWLLLSGARIARVEVLPPVSTAASVLSFCPLPLPSWLPCVLGLTTGGVEATAVRWLLLVSLPPAAAGSRGWSAAGLGLSWMALEPALSTGRAASLPAAFRVRSSPATGRVSVVVVAVLLSPLEGGVAESRLLATLYTLMVWLPSWLLLSGARIARVEVLPPVSTAASVLSFCPLPLPSWLPCVLGLTTGGVEATAVRWLLLVSLPPAAAGSRGWSAEGLGLSWMALEPALSTGRAASLPAGFRVLFPPTAGRASVVVVAVLLSPLEGGVAESRLLATLCTLMVWLPSWLLLSGARIARVEVLPPVSTAASVLSFCPLPLPSWLPCVLGLTTGGVEATAVRWLLLVSLPPAAAGSRGWSAEGLGLSWMALEPALSTGRAASLPAGFRVLFPPTAGRASVVVVAVLLPPLVGGVTESRLSATSRAPMVWLPSWLLLSGARIARVEVLPPVFTAASVLSFCPLPLPSWLPCVLGLTTGGVEATAVRWLLLVSLPPAAAGSWGWSAAGLGLSGAASWRGLEPALSTGRAASLPAAFRVLFSPATGRVSAVVVAVLLSPLTGGVAESRSSLTSCMSTVWLSSSSLPVSGVRIACQMVPSLSTRSKPVSTPPSMGREVCRVRPVTSLSKLRATVVSSPSARWESGKLISVSWGTVGVESRLPS</sequence>
<reference evidence="2" key="1">
    <citation type="submission" date="2023-07" db="EMBL/GenBank/DDBJ databases">
        <title>Verminephrobacter genomes.</title>
        <authorList>
            <person name="Lund M.B."/>
        </authorList>
    </citation>
    <scope>NUCLEOTIDE SEQUENCE [LARGE SCALE GENOMIC DNA]</scope>
    <source>
        <strain evidence="2">AtM5-05</strain>
    </source>
</reference>
<evidence type="ECO:0000313" key="2">
    <source>
        <dbReference type="Proteomes" id="UP001208935"/>
    </source>
</evidence>
<keyword evidence="2" id="KW-1185">Reference proteome</keyword>
<evidence type="ECO:0000313" key="1">
    <source>
        <dbReference type="EMBL" id="MCW5320729.1"/>
    </source>
</evidence>
<proteinExistence type="predicted"/>
<dbReference type="EMBL" id="QZCW01000001">
    <property type="protein sequence ID" value="MCW5320729.1"/>
    <property type="molecule type" value="Genomic_DNA"/>
</dbReference>
<protein>
    <submittedName>
        <fullName evidence="1">Uncharacterized protein</fullName>
    </submittedName>
</protein>
<accession>A0ABT3KQX7</accession>
<organism evidence="1 2">
    <name type="scientific">Verminephrobacter aporrectodeae subsp. tuberculatae</name>
    <dbReference type="NCBI Taxonomy" id="1110392"/>
    <lineage>
        <taxon>Bacteria</taxon>
        <taxon>Pseudomonadati</taxon>
        <taxon>Pseudomonadota</taxon>
        <taxon>Betaproteobacteria</taxon>
        <taxon>Burkholderiales</taxon>
        <taxon>Comamonadaceae</taxon>
        <taxon>Verminephrobacter</taxon>
    </lineage>
</organism>